<keyword evidence="2" id="KW-1185">Reference proteome</keyword>
<dbReference type="AlphaFoldDB" id="A0A453KFL9"/>
<dbReference type="EnsemblPlants" id="AET5Gv20401700.26">
    <property type="protein sequence ID" value="AET5Gv20401700.26"/>
    <property type="gene ID" value="AET5Gv20401700"/>
</dbReference>
<reference evidence="1" key="4">
    <citation type="submission" date="2019-03" db="UniProtKB">
        <authorList>
            <consortium name="EnsemblPlants"/>
        </authorList>
    </citation>
    <scope>IDENTIFICATION</scope>
</reference>
<evidence type="ECO:0000313" key="1">
    <source>
        <dbReference type="EnsemblPlants" id="AET5Gv20401700.26"/>
    </source>
</evidence>
<name>A0A453KFL9_AEGTS</name>
<evidence type="ECO:0000313" key="2">
    <source>
        <dbReference type="Proteomes" id="UP000015105"/>
    </source>
</evidence>
<dbReference type="Gramene" id="AET5Gv20401700.26">
    <property type="protein sequence ID" value="AET5Gv20401700.26"/>
    <property type="gene ID" value="AET5Gv20401700"/>
</dbReference>
<reference evidence="2" key="2">
    <citation type="journal article" date="2017" name="Nat. Plants">
        <title>The Aegilops tauschii genome reveals multiple impacts of transposons.</title>
        <authorList>
            <person name="Zhao G."/>
            <person name="Zou C."/>
            <person name="Li K."/>
            <person name="Wang K."/>
            <person name="Li T."/>
            <person name="Gao L."/>
            <person name="Zhang X."/>
            <person name="Wang H."/>
            <person name="Yang Z."/>
            <person name="Liu X."/>
            <person name="Jiang W."/>
            <person name="Mao L."/>
            <person name="Kong X."/>
            <person name="Jiao Y."/>
            <person name="Jia J."/>
        </authorList>
    </citation>
    <scope>NUCLEOTIDE SEQUENCE [LARGE SCALE GENOMIC DNA]</scope>
    <source>
        <strain evidence="2">cv. AL8/78</strain>
    </source>
</reference>
<proteinExistence type="predicted"/>
<protein>
    <submittedName>
        <fullName evidence="1">Uncharacterized protein</fullName>
    </submittedName>
</protein>
<dbReference type="Proteomes" id="UP000015105">
    <property type="component" value="Chromosome 5D"/>
</dbReference>
<reference evidence="1" key="5">
    <citation type="journal article" date="2021" name="G3 (Bethesda)">
        <title>Aegilops tauschii genome assembly Aet v5.0 features greater sequence contiguity and improved annotation.</title>
        <authorList>
            <person name="Wang L."/>
            <person name="Zhu T."/>
            <person name="Rodriguez J.C."/>
            <person name="Deal K.R."/>
            <person name="Dubcovsky J."/>
            <person name="McGuire P.E."/>
            <person name="Lux T."/>
            <person name="Spannagl M."/>
            <person name="Mayer K.F.X."/>
            <person name="Baldrich P."/>
            <person name="Meyers B.C."/>
            <person name="Huo N."/>
            <person name="Gu Y.Q."/>
            <person name="Zhou H."/>
            <person name="Devos K.M."/>
            <person name="Bennetzen J.L."/>
            <person name="Unver T."/>
            <person name="Budak H."/>
            <person name="Gulick P.J."/>
            <person name="Galiba G."/>
            <person name="Kalapos B."/>
            <person name="Nelson D.R."/>
            <person name="Li P."/>
            <person name="You F.M."/>
            <person name="Luo M.C."/>
            <person name="Dvorak J."/>
        </authorList>
    </citation>
    <scope>NUCLEOTIDE SEQUENCE [LARGE SCALE GENOMIC DNA]</scope>
    <source>
        <strain evidence="1">cv. AL8/78</strain>
    </source>
</reference>
<reference evidence="2" key="1">
    <citation type="journal article" date="2014" name="Science">
        <title>Ancient hybridizations among the ancestral genomes of bread wheat.</title>
        <authorList>
            <consortium name="International Wheat Genome Sequencing Consortium,"/>
            <person name="Marcussen T."/>
            <person name="Sandve S.R."/>
            <person name="Heier L."/>
            <person name="Spannagl M."/>
            <person name="Pfeifer M."/>
            <person name="Jakobsen K.S."/>
            <person name="Wulff B.B."/>
            <person name="Steuernagel B."/>
            <person name="Mayer K.F."/>
            <person name="Olsen O.A."/>
        </authorList>
    </citation>
    <scope>NUCLEOTIDE SEQUENCE [LARGE SCALE GENOMIC DNA]</scope>
    <source>
        <strain evidence="2">cv. AL8/78</strain>
    </source>
</reference>
<organism evidence="1 2">
    <name type="scientific">Aegilops tauschii subsp. strangulata</name>
    <name type="common">Goatgrass</name>
    <dbReference type="NCBI Taxonomy" id="200361"/>
    <lineage>
        <taxon>Eukaryota</taxon>
        <taxon>Viridiplantae</taxon>
        <taxon>Streptophyta</taxon>
        <taxon>Embryophyta</taxon>
        <taxon>Tracheophyta</taxon>
        <taxon>Spermatophyta</taxon>
        <taxon>Magnoliopsida</taxon>
        <taxon>Liliopsida</taxon>
        <taxon>Poales</taxon>
        <taxon>Poaceae</taxon>
        <taxon>BOP clade</taxon>
        <taxon>Pooideae</taxon>
        <taxon>Triticodae</taxon>
        <taxon>Triticeae</taxon>
        <taxon>Triticinae</taxon>
        <taxon>Aegilops</taxon>
    </lineage>
</organism>
<reference evidence="1" key="3">
    <citation type="journal article" date="2017" name="Nature">
        <title>Genome sequence of the progenitor of the wheat D genome Aegilops tauschii.</title>
        <authorList>
            <person name="Luo M.C."/>
            <person name="Gu Y.Q."/>
            <person name="Puiu D."/>
            <person name="Wang H."/>
            <person name="Twardziok S.O."/>
            <person name="Deal K.R."/>
            <person name="Huo N."/>
            <person name="Zhu T."/>
            <person name="Wang L."/>
            <person name="Wang Y."/>
            <person name="McGuire P.E."/>
            <person name="Liu S."/>
            <person name="Long H."/>
            <person name="Ramasamy R.K."/>
            <person name="Rodriguez J.C."/>
            <person name="Van S.L."/>
            <person name="Yuan L."/>
            <person name="Wang Z."/>
            <person name="Xia Z."/>
            <person name="Xiao L."/>
            <person name="Anderson O.D."/>
            <person name="Ouyang S."/>
            <person name="Liang Y."/>
            <person name="Zimin A.V."/>
            <person name="Pertea G."/>
            <person name="Qi P."/>
            <person name="Bennetzen J.L."/>
            <person name="Dai X."/>
            <person name="Dawson M.W."/>
            <person name="Muller H.G."/>
            <person name="Kugler K."/>
            <person name="Rivarola-Duarte L."/>
            <person name="Spannagl M."/>
            <person name="Mayer K.F.X."/>
            <person name="Lu F.H."/>
            <person name="Bevan M.W."/>
            <person name="Leroy P."/>
            <person name="Li P."/>
            <person name="You F.M."/>
            <person name="Sun Q."/>
            <person name="Liu Z."/>
            <person name="Lyons E."/>
            <person name="Wicker T."/>
            <person name="Salzberg S.L."/>
            <person name="Devos K.M."/>
            <person name="Dvorak J."/>
        </authorList>
    </citation>
    <scope>NUCLEOTIDE SEQUENCE [LARGE SCALE GENOMIC DNA]</scope>
    <source>
        <strain evidence="1">cv. AL8/78</strain>
    </source>
</reference>
<sequence>MFISLVENTIWYWSQEVWSSRPCQCSTKNCICGLHRSHI</sequence>
<accession>A0A453KFL9</accession>